<dbReference type="PROSITE" id="PS00086">
    <property type="entry name" value="CYTOCHROME_P450"/>
    <property type="match status" value="1"/>
</dbReference>
<evidence type="ECO:0000256" key="1">
    <source>
        <dbReference type="ARBA" id="ARBA00001971"/>
    </source>
</evidence>
<keyword evidence="5 8" id="KW-0479">Metal-binding</keyword>
<evidence type="ECO:0000256" key="2">
    <source>
        <dbReference type="ARBA" id="ARBA00004685"/>
    </source>
</evidence>
<keyword evidence="9" id="KW-0560">Oxidoreductase</keyword>
<name>A0A8K0WRQ4_9HYPO</name>
<comment type="similarity">
    <text evidence="3 9">Belongs to the cytochrome P450 family.</text>
</comment>
<reference evidence="10" key="1">
    <citation type="journal article" date="2021" name="Nat. Commun.">
        <title>Genetic determinants of endophytism in the Arabidopsis root mycobiome.</title>
        <authorList>
            <person name="Mesny F."/>
            <person name="Miyauchi S."/>
            <person name="Thiergart T."/>
            <person name="Pickel B."/>
            <person name="Atanasova L."/>
            <person name="Karlsson M."/>
            <person name="Huettel B."/>
            <person name="Barry K.W."/>
            <person name="Haridas S."/>
            <person name="Chen C."/>
            <person name="Bauer D."/>
            <person name="Andreopoulos W."/>
            <person name="Pangilinan J."/>
            <person name="LaButti K."/>
            <person name="Riley R."/>
            <person name="Lipzen A."/>
            <person name="Clum A."/>
            <person name="Drula E."/>
            <person name="Henrissat B."/>
            <person name="Kohler A."/>
            <person name="Grigoriev I.V."/>
            <person name="Martin F.M."/>
            <person name="Hacquard S."/>
        </authorList>
    </citation>
    <scope>NUCLEOTIDE SEQUENCE</scope>
    <source>
        <strain evidence="10">MPI-CAGE-CH-0235</strain>
    </source>
</reference>
<evidence type="ECO:0000256" key="3">
    <source>
        <dbReference type="ARBA" id="ARBA00010617"/>
    </source>
</evidence>
<evidence type="ECO:0000256" key="9">
    <source>
        <dbReference type="RuleBase" id="RU000461"/>
    </source>
</evidence>
<dbReference type="PANTHER" id="PTHR24305">
    <property type="entry name" value="CYTOCHROME P450"/>
    <property type="match status" value="1"/>
</dbReference>
<proteinExistence type="inferred from homology"/>
<dbReference type="InterPro" id="IPR036396">
    <property type="entry name" value="Cyt_P450_sf"/>
</dbReference>
<evidence type="ECO:0000313" key="11">
    <source>
        <dbReference type="Proteomes" id="UP000813444"/>
    </source>
</evidence>
<dbReference type="GO" id="GO:0004497">
    <property type="term" value="F:monooxygenase activity"/>
    <property type="evidence" value="ECO:0007669"/>
    <property type="project" value="UniProtKB-KW"/>
</dbReference>
<dbReference type="GO" id="GO:0005506">
    <property type="term" value="F:iron ion binding"/>
    <property type="evidence" value="ECO:0007669"/>
    <property type="project" value="InterPro"/>
</dbReference>
<dbReference type="Proteomes" id="UP000813444">
    <property type="component" value="Unassembled WGS sequence"/>
</dbReference>
<evidence type="ECO:0000256" key="7">
    <source>
        <dbReference type="ARBA" id="ARBA00023033"/>
    </source>
</evidence>
<dbReference type="InterPro" id="IPR017972">
    <property type="entry name" value="Cyt_P450_CS"/>
</dbReference>
<sequence>MALSVPLLIPLVGLFAFFHFVIRPAVLSPLAKIPSAHWSTPISSLWILSARKRGIENQLLHDAHKKLGPVVRTGPCQLSVDGADALKIVYQGGFEKDPWYSVFDNYGVPCMFSARSAKDHSARKRMMANVYSKSYLQSSQAAKDQAKIILYQRLLPLLKESTLPQYKPNGIDVYSTFLGATMDFISAYIFGISTSTNFIQNKGYRGHWLELYSARHGHLFWSQELPSLTGFFKGLGVWLYPRWVDYANDELAAWNLDLCNKAEKYLSKEAAMNTEADEPVVLRSLNAGVDKETAANGTGSILYSTVIQQRRLSVASEVFDHILAGQETAGIALTYLSWEMSQRPELQEQLRAELLTLKPNFLMKDASLPDPKHLDALPLLHAIVMETLRLHAPIPGPQARQTPYPQCIIDGYEIPGGVRIAAAAHTLHLDERVFPKPLEWDPKRWIQAEATEEEWKARHRQFWAFGSGGRMCIGSNFALNEMKNIVAAIYTNFTSHIVDDDGIEQVGGYSGGPVSGKLILRFQEVNA</sequence>
<dbReference type="GO" id="GO:0016705">
    <property type="term" value="F:oxidoreductase activity, acting on paired donors, with incorporation or reduction of molecular oxygen"/>
    <property type="evidence" value="ECO:0007669"/>
    <property type="project" value="InterPro"/>
</dbReference>
<gene>
    <name evidence="10" type="ORF">B0I35DRAFT_429860</name>
</gene>
<dbReference type="AlphaFoldDB" id="A0A8K0WRQ4"/>
<dbReference type="GO" id="GO:0020037">
    <property type="term" value="F:heme binding"/>
    <property type="evidence" value="ECO:0007669"/>
    <property type="project" value="InterPro"/>
</dbReference>
<dbReference type="PANTHER" id="PTHR24305:SF166">
    <property type="entry name" value="CYTOCHROME P450 12A4, MITOCHONDRIAL-RELATED"/>
    <property type="match status" value="1"/>
</dbReference>
<dbReference type="PRINTS" id="PR00385">
    <property type="entry name" value="P450"/>
</dbReference>
<keyword evidence="11" id="KW-1185">Reference proteome</keyword>
<dbReference type="InterPro" id="IPR002403">
    <property type="entry name" value="Cyt_P450_E_grp-IV"/>
</dbReference>
<protein>
    <submittedName>
        <fullName evidence="10">Cytochrome P450 monooxygenase</fullName>
    </submittedName>
</protein>
<evidence type="ECO:0000256" key="8">
    <source>
        <dbReference type="PIRSR" id="PIRSR602403-1"/>
    </source>
</evidence>
<dbReference type="OrthoDB" id="1470350at2759"/>
<dbReference type="SUPFAM" id="SSF48264">
    <property type="entry name" value="Cytochrome P450"/>
    <property type="match status" value="1"/>
</dbReference>
<evidence type="ECO:0000256" key="5">
    <source>
        <dbReference type="ARBA" id="ARBA00022723"/>
    </source>
</evidence>
<organism evidence="10 11">
    <name type="scientific">Stachybotrys elegans</name>
    <dbReference type="NCBI Taxonomy" id="80388"/>
    <lineage>
        <taxon>Eukaryota</taxon>
        <taxon>Fungi</taxon>
        <taxon>Dikarya</taxon>
        <taxon>Ascomycota</taxon>
        <taxon>Pezizomycotina</taxon>
        <taxon>Sordariomycetes</taxon>
        <taxon>Hypocreomycetidae</taxon>
        <taxon>Hypocreales</taxon>
        <taxon>Stachybotryaceae</taxon>
        <taxon>Stachybotrys</taxon>
    </lineage>
</organism>
<dbReference type="Pfam" id="PF00067">
    <property type="entry name" value="p450"/>
    <property type="match status" value="1"/>
</dbReference>
<dbReference type="InterPro" id="IPR050121">
    <property type="entry name" value="Cytochrome_P450_monoxygenase"/>
</dbReference>
<dbReference type="CDD" id="cd11059">
    <property type="entry name" value="CYP_fungal"/>
    <property type="match status" value="1"/>
</dbReference>
<dbReference type="EMBL" id="JAGPNK010000006">
    <property type="protein sequence ID" value="KAH7319776.1"/>
    <property type="molecule type" value="Genomic_DNA"/>
</dbReference>
<dbReference type="Gene3D" id="1.10.630.10">
    <property type="entry name" value="Cytochrome P450"/>
    <property type="match status" value="1"/>
</dbReference>
<comment type="caution">
    <text evidence="10">The sequence shown here is derived from an EMBL/GenBank/DDBJ whole genome shotgun (WGS) entry which is preliminary data.</text>
</comment>
<evidence type="ECO:0000256" key="4">
    <source>
        <dbReference type="ARBA" id="ARBA00022617"/>
    </source>
</evidence>
<accession>A0A8K0WRQ4</accession>
<evidence type="ECO:0000256" key="6">
    <source>
        <dbReference type="ARBA" id="ARBA00023004"/>
    </source>
</evidence>
<keyword evidence="7 9" id="KW-0503">Monooxygenase</keyword>
<keyword evidence="6 8" id="KW-0408">Iron</keyword>
<dbReference type="InterPro" id="IPR001128">
    <property type="entry name" value="Cyt_P450"/>
</dbReference>
<feature type="binding site" description="axial binding residue" evidence="8">
    <location>
        <position position="472"/>
    </location>
    <ligand>
        <name>heme</name>
        <dbReference type="ChEBI" id="CHEBI:30413"/>
    </ligand>
    <ligandPart>
        <name>Fe</name>
        <dbReference type="ChEBI" id="CHEBI:18248"/>
    </ligandPart>
</feature>
<comment type="cofactor">
    <cofactor evidence="1 8">
        <name>heme</name>
        <dbReference type="ChEBI" id="CHEBI:30413"/>
    </cofactor>
</comment>
<evidence type="ECO:0000313" key="10">
    <source>
        <dbReference type="EMBL" id="KAH7319776.1"/>
    </source>
</evidence>
<comment type="pathway">
    <text evidence="2">Mycotoxin biosynthesis.</text>
</comment>
<keyword evidence="4 8" id="KW-0349">Heme</keyword>
<dbReference type="PRINTS" id="PR00465">
    <property type="entry name" value="EP450IV"/>
</dbReference>